<accession>A0A1H8R846</accession>
<proteinExistence type="predicted"/>
<dbReference type="InterPro" id="IPR025234">
    <property type="entry name" value="YjzH-like"/>
</dbReference>
<evidence type="ECO:0000313" key="2">
    <source>
        <dbReference type="EMBL" id="SEO62314.1"/>
    </source>
</evidence>
<feature type="region of interest" description="Disordered" evidence="1">
    <location>
        <begin position="59"/>
        <end position="79"/>
    </location>
</feature>
<name>A0A1H8R846_9EURY</name>
<feature type="compositionally biased region" description="Basic and acidic residues" evidence="1">
    <location>
        <begin position="1"/>
        <end position="29"/>
    </location>
</feature>
<protein>
    <recommendedName>
        <fullName evidence="4">DUF4177 domain-containing protein</fullName>
    </recommendedName>
</protein>
<dbReference type="Pfam" id="PF13783">
    <property type="entry name" value="DUF4177"/>
    <property type="match status" value="1"/>
</dbReference>
<sequence>MTDDATDRWEYRAVRPPREATKKESRDPTDQLNDLAGEGWRLVETVEYVGGGTKYFVFERPYRGDDATESETRERRNRE</sequence>
<organism evidence="2 3">
    <name type="scientific">Halogranum amylolyticum</name>
    <dbReference type="NCBI Taxonomy" id="660520"/>
    <lineage>
        <taxon>Archaea</taxon>
        <taxon>Methanobacteriati</taxon>
        <taxon>Methanobacteriota</taxon>
        <taxon>Stenosarchaea group</taxon>
        <taxon>Halobacteria</taxon>
        <taxon>Halobacteriales</taxon>
        <taxon>Haloferacaceae</taxon>
    </lineage>
</organism>
<reference evidence="3" key="1">
    <citation type="submission" date="2016-10" db="EMBL/GenBank/DDBJ databases">
        <authorList>
            <person name="Varghese N."/>
            <person name="Submissions S."/>
        </authorList>
    </citation>
    <scope>NUCLEOTIDE SEQUENCE [LARGE SCALE GENOMIC DNA]</scope>
    <source>
        <strain evidence="3">CGMCC 1.10121</strain>
    </source>
</reference>
<feature type="region of interest" description="Disordered" evidence="1">
    <location>
        <begin position="1"/>
        <end position="38"/>
    </location>
</feature>
<dbReference type="OrthoDB" id="318633at2157"/>
<dbReference type="AlphaFoldDB" id="A0A1H8R846"/>
<dbReference type="Proteomes" id="UP000199126">
    <property type="component" value="Unassembled WGS sequence"/>
</dbReference>
<dbReference type="RefSeq" id="WP_089822993.1">
    <property type="nucleotide sequence ID" value="NZ_FODV01000003.1"/>
</dbReference>
<evidence type="ECO:0008006" key="4">
    <source>
        <dbReference type="Google" id="ProtNLM"/>
    </source>
</evidence>
<evidence type="ECO:0000256" key="1">
    <source>
        <dbReference type="SAM" id="MobiDB-lite"/>
    </source>
</evidence>
<dbReference type="EMBL" id="FODV01000003">
    <property type="protein sequence ID" value="SEO62314.1"/>
    <property type="molecule type" value="Genomic_DNA"/>
</dbReference>
<gene>
    <name evidence="2" type="ORF">SAMN04487948_103539</name>
</gene>
<keyword evidence="3" id="KW-1185">Reference proteome</keyword>
<evidence type="ECO:0000313" key="3">
    <source>
        <dbReference type="Proteomes" id="UP000199126"/>
    </source>
</evidence>
<feature type="compositionally biased region" description="Basic and acidic residues" evidence="1">
    <location>
        <begin position="60"/>
        <end position="79"/>
    </location>
</feature>